<keyword evidence="2" id="KW-1003">Cell membrane</keyword>
<keyword evidence="5" id="KW-0997">Cell inner membrane</keyword>
<protein>
    <submittedName>
        <fullName evidence="16">Chemotaxis protein</fullName>
    </submittedName>
</protein>
<evidence type="ECO:0000256" key="7">
    <source>
        <dbReference type="ARBA" id="ARBA00022989"/>
    </source>
</evidence>
<keyword evidence="8 12" id="KW-0472">Membrane</keyword>
<dbReference type="InterPro" id="IPR003660">
    <property type="entry name" value="HAMP_dom"/>
</dbReference>
<dbReference type="SUPFAM" id="SSF58104">
    <property type="entry name" value="Methyl-accepting chemotaxis protein (MCP) signaling domain"/>
    <property type="match status" value="1"/>
</dbReference>
<evidence type="ECO:0000256" key="8">
    <source>
        <dbReference type="ARBA" id="ARBA00023136"/>
    </source>
</evidence>
<evidence type="ECO:0000313" key="16">
    <source>
        <dbReference type="EMBL" id="ARD21163.1"/>
    </source>
</evidence>
<reference evidence="16 17" key="1">
    <citation type="submission" date="2017-03" db="EMBL/GenBank/DDBJ databases">
        <title>Genome sequencing of Shewanella japonica KCTC 22435.</title>
        <authorList>
            <person name="Kim K.M."/>
        </authorList>
    </citation>
    <scope>NUCLEOTIDE SEQUENCE [LARGE SCALE GENOMIC DNA]</scope>
    <source>
        <strain evidence="16 17">KCTC 22435</strain>
    </source>
</reference>
<evidence type="ECO:0000256" key="12">
    <source>
        <dbReference type="SAM" id="Phobius"/>
    </source>
</evidence>
<keyword evidence="3" id="KW-0488">Methylation</keyword>
<organism evidence="16 17">
    <name type="scientific">Shewanella japonica</name>
    <dbReference type="NCBI Taxonomy" id="93973"/>
    <lineage>
        <taxon>Bacteria</taxon>
        <taxon>Pseudomonadati</taxon>
        <taxon>Pseudomonadota</taxon>
        <taxon>Gammaproteobacteria</taxon>
        <taxon>Alteromonadales</taxon>
        <taxon>Shewanellaceae</taxon>
        <taxon>Shewanella</taxon>
    </lineage>
</organism>
<keyword evidence="4" id="KW-0145">Chemotaxis</keyword>
<dbReference type="CDD" id="cd11386">
    <property type="entry name" value="MCP_signal"/>
    <property type="match status" value="1"/>
</dbReference>
<dbReference type="Gene3D" id="1.10.287.950">
    <property type="entry name" value="Methyl-accepting chemotaxis protein"/>
    <property type="match status" value="1"/>
</dbReference>
<dbReference type="PROSITE" id="PS50885">
    <property type="entry name" value="HAMP"/>
    <property type="match status" value="1"/>
</dbReference>
<dbReference type="PANTHER" id="PTHR32089:SF39">
    <property type="entry name" value="METHYL-ACCEPTING CHEMOTAXIS PROTEIN HLYB"/>
    <property type="match status" value="1"/>
</dbReference>
<accession>A0ABN4YAX7</accession>
<comment type="similarity">
    <text evidence="10">Belongs to the methyl-accepting chemotaxis (MCP) protein family.</text>
</comment>
<keyword evidence="7 12" id="KW-1133">Transmembrane helix</keyword>
<evidence type="ECO:0000256" key="3">
    <source>
        <dbReference type="ARBA" id="ARBA00022481"/>
    </source>
</evidence>
<keyword evidence="6 12" id="KW-0812">Transmembrane</keyword>
<dbReference type="EMBL" id="CP020472">
    <property type="protein sequence ID" value="ARD21163.1"/>
    <property type="molecule type" value="Genomic_DNA"/>
</dbReference>
<dbReference type="PANTHER" id="PTHR32089">
    <property type="entry name" value="METHYL-ACCEPTING CHEMOTAXIS PROTEIN MCPB"/>
    <property type="match status" value="1"/>
</dbReference>
<evidence type="ECO:0000259" key="15">
    <source>
        <dbReference type="PROSITE" id="PS50885"/>
    </source>
</evidence>
<evidence type="ECO:0000259" key="13">
    <source>
        <dbReference type="PROSITE" id="PS50111"/>
    </source>
</evidence>
<dbReference type="RefSeq" id="WP_080914969.1">
    <property type="nucleotide sequence ID" value="NZ_CP020472.1"/>
</dbReference>
<dbReference type="InterPro" id="IPR000727">
    <property type="entry name" value="T_SNARE_dom"/>
</dbReference>
<evidence type="ECO:0000256" key="4">
    <source>
        <dbReference type="ARBA" id="ARBA00022500"/>
    </source>
</evidence>
<feature type="transmembrane region" description="Helical" evidence="12">
    <location>
        <begin position="284"/>
        <end position="303"/>
    </location>
</feature>
<evidence type="ECO:0000256" key="2">
    <source>
        <dbReference type="ARBA" id="ARBA00022475"/>
    </source>
</evidence>
<feature type="domain" description="Methyl-accepting transducer" evidence="13">
    <location>
        <begin position="363"/>
        <end position="599"/>
    </location>
</feature>
<evidence type="ECO:0000256" key="11">
    <source>
        <dbReference type="PROSITE-ProRule" id="PRU00284"/>
    </source>
</evidence>
<dbReference type="CDD" id="cd12912">
    <property type="entry name" value="PDC2_MCP_like"/>
    <property type="match status" value="1"/>
</dbReference>
<evidence type="ECO:0000256" key="10">
    <source>
        <dbReference type="ARBA" id="ARBA00029447"/>
    </source>
</evidence>
<gene>
    <name evidence="16" type="ORF">SJ2017_0831</name>
</gene>
<dbReference type="Gene3D" id="3.30.450.20">
    <property type="entry name" value="PAS domain"/>
    <property type="match status" value="1"/>
</dbReference>
<dbReference type="PROSITE" id="PS50111">
    <property type="entry name" value="CHEMOTAXIS_TRANSDUC_2"/>
    <property type="match status" value="1"/>
</dbReference>
<evidence type="ECO:0000256" key="9">
    <source>
        <dbReference type="ARBA" id="ARBA00023224"/>
    </source>
</evidence>
<dbReference type="CDD" id="cd06225">
    <property type="entry name" value="HAMP"/>
    <property type="match status" value="1"/>
</dbReference>
<comment type="subcellular location">
    <subcellularLocation>
        <location evidence="1">Cell inner membrane</location>
        <topology evidence="1">Multi-pass membrane protein</topology>
    </subcellularLocation>
</comment>
<dbReference type="PROSITE" id="PS50192">
    <property type="entry name" value="T_SNARE"/>
    <property type="match status" value="1"/>
</dbReference>
<dbReference type="Pfam" id="PF00015">
    <property type="entry name" value="MCPsignal"/>
    <property type="match status" value="1"/>
</dbReference>
<feature type="domain" description="HAMP" evidence="15">
    <location>
        <begin position="304"/>
        <end position="358"/>
    </location>
</feature>
<evidence type="ECO:0000259" key="14">
    <source>
        <dbReference type="PROSITE" id="PS50192"/>
    </source>
</evidence>
<name>A0ABN4YAX7_9GAMM</name>
<evidence type="ECO:0000256" key="6">
    <source>
        <dbReference type="ARBA" id="ARBA00022692"/>
    </source>
</evidence>
<dbReference type="SMART" id="SM00283">
    <property type="entry name" value="MA"/>
    <property type="match status" value="1"/>
</dbReference>
<evidence type="ECO:0000256" key="5">
    <source>
        <dbReference type="ARBA" id="ARBA00022519"/>
    </source>
</evidence>
<proteinExistence type="inferred from homology"/>
<dbReference type="SMART" id="SM00304">
    <property type="entry name" value="HAMP"/>
    <property type="match status" value="2"/>
</dbReference>
<keyword evidence="17" id="KW-1185">Reference proteome</keyword>
<dbReference type="InterPro" id="IPR004089">
    <property type="entry name" value="MCPsignal_dom"/>
</dbReference>
<dbReference type="Pfam" id="PF00672">
    <property type="entry name" value="HAMP"/>
    <property type="match status" value="1"/>
</dbReference>
<feature type="domain" description="T-SNARE coiled-coil homology" evidence="14">
    <location>
        <begin position="550"/>
        <end position="612"/>
    </location>
</feature>
<sequence>MSFLSTLSIRNKLITAMLFAVIVSTSVVAYVGQNSAKTLLSERLEQSDMPNLVQRIRNAIDGEINQMKVVTRAIANNSMIQLWIDQGESVEGEQYLIDYLAKTASDNGFSNASFVDKNSHKYWNQNGFLRVLDPGHDKWFFRFTESGKNESTSIYHDSVGQTDIFINYQQENGQGLSGVSKSFDEMVDYLNSFQIEQTGFVYLVDGDGVIKVHRSIDYKSGKTLADIYPSINSRQLLNQNNYAFAMADEQLIASSYISSLGWYVIAEVPQEELYAGLDTSRNNILITFFIIAVLFIAISIYLGNSLVRPLNQLADTFKELGEGEGDLTQRINENGNEEMRRLAQGFNAFISKLHSVVQELAATSNKVNDASQHVYSDAQHSKKSADIQSDGAHQVSVAINEMGSTIAEIANNASIAAQATNDATIKAQRAQTVVEESNTTITDMASNMENVSENIVTLAEKSDSISSVLDVIRGISEQTNLLALNAAIEAARAGEQGRGFAVVADEVRNLAQRTSESTDEIHAMISELQNGAKAAVASVHEGREHAKLGVKASMRTHQALEEIAGNVQHISDLNTQIATATEEQSVVINEINQHVVNIGDSSQSSAQASASIESSSNELKSMANDLDGLVGRFKLT</sequence>
<evidence type="ECO:0000313" key="17">
    <source>
        <dbReference type="Proteomes" id="UP000191820"/>
    </source>
</evidence>
<dbReference type="Proteomes" id="UP000191820">
    <property type="component" value="Chromosome"/>
</dbReference>
<evidence type="ECO:0000256" key="1">
    <source>
        <dbReference type="ARBA" id="ARBA00004429"/>
    </source>
</evidence>
<keyword evidence="9 11" id="KW-0807">Transducer</keyword>